<name>A0A6N8G4J7_9CHRO</name>
<dbReference type="EMBL" id="NAPY01000058">
    <property type="protein sequence ID" value="MUL39047.1"/>
    <property type="molecule type" value="Genomic_DNA"/>
</dbReference>
<protein>
    <submittedName>
        <fullName evidence="2">DNA-binding protein</fullName>
    </submittedName>
</protein>
<evidence type="ECO:0000313" key="3">
    <source>
        <dbReference type="Proteomes" id="UP000441797"/>
    </source>
</evidence>
<dbReference type="OrthoDB" id="9787727at2"/>
<evidence type="ECO:0000313" key="2">
    <source>
        <dbReference type="EMBL" id="MUL39047.1"/>
    </source>
</evidence>
<dbReference type="SUPFAM" id="SSF88723">
    <property type="entry name" value="PIN domain-like"/>
    <property type="match status" value="1"/>
</dbReference>
<dbReference type="CDD" id="cd09854">
    <property type="entry name" value="PIN_VapC-like"/>
    <property type="match status" value="1"/>
</dbReference>
<dbReference type="InterPro" id="IPR029060">
    <property type="entry name" value="PIN-like_dom_sf"/>
</dbReference>
<dbReference type="Gene3D" id="3.40.50.1010">
    <property type="entry name" value="5'-nuclease"/>
    <property type="match status" value="1"/>
</dbReference>
<evidence type="ECO:0000259" key="1">
    <source>
        <dbReference type="Pfam" id="PF13470"/>
    </source>
</evidence>
<dbReference type="GO" id="GO:0003677">
    <property type="term" value="F:DNA binding"/>
    <property type="evidence" value="ECO:0007669"/>
    <property type="project" value="UniProtKB-KW"/>
</dbReference>
<dbReference type="Pfam" id="PF13470">
    <property type="entry name" value="PIN_3"/>
    <property type="match status" value="1"/>
</dbReference>
<sequence>MRVLVDTNIILDALSLREPFFVDAKALLKAIESKQVQGYITATTLTDIFYIARKNKGIAVARQDVAELLVLMQVCTVDRSILEAAISSQIPDFEDAIQLACAISENLDAIITRDTQGFAGSELPVLSAGTLLARLSSLQ</sequence>
<keyword evidence="3" id="KW-1185">Reference proteome</keyword>
<gene>
    <name evidence="2" type="ORF">BWI75_22765</name>
</gene>
<reference evidence="2 3" key="1">
    <citation type="journal article" date="2019" name="Front. Microbiol.">
        <title>Genomic Features for Desiccation Tolerance and Sugar Biosynthesis in the Extremophile Gloeocapsopsis sp. UTEX B3054.</title>
        <authorList>
            <person name="Urrejola C."/>
            <person name="Alcorta J."/>
            <person name="Salas L."/>
            <person name="Vasquez M."/>
            <person name="Polz M.F."/>
            <person name="Vicuna R."/>
            <person name="Diez B."/>
        </authorList>
    </citation>
    <scope>NUCLEOTIDE SEQUENCE [LARGE SCALE GENOMIC DNA]</scope>
    <source>
        <strain evidence="2 3">1H9</strain>
    </source>
</reference>
<feature type="domain" description="PIN" evidence="1">
    <location>
        <begin position="2"/>
        <end position="115"/>
    </location>
</feature>
<dbReference type="Proteomes" id="UP000441797">
    <property type="component" value="Unassembled WGS sequence"/>
</dbReference>
<organism evidence="2 3">
    <name type="scientific">Gloeocapsopsis dulcis AAB1 = 1H9</name>
    <dbReference type="NCBI Taxonomy" id="1433147"/>
    <lineage>
        <taxon>Bacteria</taxon>
        <taxon>Bacillati</taxon>
        <taxon>Cyanobacteriota</taxon>
        <taxon>Cyanophyceae</taxon>
        <taxon>Oscillatoriophycideae</taxon>
        <taxon>Chroococcales</taxon>
        <taxon>Chroococcaceae</taxon>
        <taxon>Gloeocapsopsis</taxon>
        <taxon>Gloeocapsopsis dulcis</taxon>
    </lineage>
</organism>
<accession>A0A6N8G4J7</accession>
<dbReference type="RefSeq" id="WP_105221563.1">
    <property type="nucleotide sequence ID" value="NZ_CAWNSU010000101.1"/>
</dbReference>
<dbReference type="InterPro" id="IPR002716">
    <property type="entry name" value="PIN_dom"/>
</dbReference>
<comment type="caution">
    <text evidence="2">The sequence shown here is derived from an EMBL/GenBank/DDBJ whole genome shotgun (WGS) entry which is preliminary data.</text>
</comment>
<proteinExistence type="predicted"/>
<keyword evidence="2" id="KW-0238">DNA-binding</keyword>
<dbReference type="AlphaFoldDB" id="A0A6N8G4J7"/>